<reference evidence="12 14" key="2">
    <citation type="submission" date="2019-06" db="EMBL/GenBank/DDBJ databases">
        <authorList>
            <person name="Rodrigo-Torres L."/>
            <person name="Arahal R. D."/>
            <person name="Lucena T."/>
        </authorList>
    </citation>
    <scope>NUCLEOTIDE SEQUENCE [LARGE SCALE GENOMIC DNA]</scope>
    <source>
        <strain evidence="12 14">INIA P508</strain>
    </source>
</reference>
<dbReference type="GO" id="GO:0005886">
    <property type="term" value="C:plasma membrane"/>
    <property type="evidence" value="ECO:0007669"/>
    <property type="project" value="UniProtKB-SubCell"/>
</dbReference>
<evidence type="ECO:0000256" key="9">
    <source>
        <dbReference type="SAM" id="Coils"/>
    </source>
</evidence>
<feature type="transmembrane region" description="Helical" evidence="7">
    <location>
        <begin position="42"/>
        <end position="66"/>
    </location>
</feature>
<evidence type="ECO:0000256" key="7">
    <source>
        <dbReference type="HAMAP-Rule" id="MF_00910"/>
    </source>
</evidence>
<evidence type="ECO:0000256" key="3">
    <source>
        <dbReference type="ARBA" id="ARBA00022692"/>
    </source>
</evidence>
<evidence type="ECO:0000313" key="14">
    <source>
        <dbReference type="Proteomes" id="UP000365705"/>
    </source>
</evidence>
<evidence type="ECO:0000256" key="8">
    <source>
        <dbReference type="NCBIfam" id="TIGR02209"/>
    </source>
</evidence>
<organism evidence="11 13">
    <name type="scientific">Limosilactobacillus mucosae</name>
    <name type="common">Lactobacillus mucosae</name>
    <dbReference type="NCBI Taxonomy" id="97478"/>
    <lineage>
        <taxon>Bacteria</taxon>
        <taxon>Bacillati</taxon>
        <taxon>Bacillota</taxon>
        <taxon>Bacilli</taxon>
        <taxon>Lactobacillales</taxon>
        <taxon>Lactobacillaceae</taxon>
        <taxon>Limosilactobacillus</taxon>
    </lineage>
</organism>
<gene>
    <name evidence="12" type="primary">ftsL_1</name>
    <name evidence="7" type="synonym">ftsL</name>
    <name evidence="12" type="ORF">LMUP508_01044</name>
    <name evidence="11" type="ORF">LX03_04300</name>
</gene>
<protein>
    <recommendedName>
        <fullName evidence="7 8">Cell division protein FtsL</fullName>
    </recommendedName>
</protein>
<reference evidence="11 13" key="1">
    <citation type="submission" date="2014-09" db="EMBL/GenBank/DDBJ databases">
        <title>Lactobacillus mucosae CRL573 Genome Sequencing.</title>
        <authorList>
            <person name="Bleckwedel J."/>
            <person name="Teran L.C."/>
            <person name="Bonacina J."/>
            <person name="Saavedra L."/>
            <person name="Mozzi F.B."/>
            <person name="Raya R.R."/>
        </authorList>
    </citation>
    <scope>NUCLEOTIDE SEQUENCE [LARGE SCALE GENOMIC DNA]</scope>
    <source>
        <strain evidence="11 13">CRL573</strain>
    </source>
</reference>
<dbReference type="AlphaFoldDB" id="A0A099YC82"/>
<keyword evidence="3 7" id="KW-0812">Transmembrane</keyword>
<evidence type="ECO:0000256" key="6">
    <source>
        <dbReference type="ARBA" id="ARBA00023306"/>
    </source>
</evidence>
<evidence type="ECO:0000256" key="5">
    <source>
        <dbReference type="ARBA" id="ARBA00023136"/>
    </source>
</evidence>
<comment type="similarity">
    <text evidence="7">Belongs to the FtsL family.</text>
</comment>
<evidence type="ECO:0000256" key="1">
    <source>
        <dbReference type="ARBA" id="ARBA00022475"/>
    </source>
</evidence>
<comment type="function">
    <text evidence="7">Essential cell division protein.</text>
</comment>
<evidence type="ECO:0000256" key="10">
    <source>
        <dbReference type="SAM" id="MobiDB-lite"/>
    </source>
</evidence>
<keyword evidence="2 7" id="KW-0132">Cell division</keyword>
<sequence>MASNAARKLNQPTPQLTPHPNQPTPQVKSHQHRLPFSPFEKILMIFGALIAFSMMIMVVTTQLSVVKQQHRLQNLQTQVANVKQQNVSDQQEVTTLTSQARLEQIAQKYGLTDANSSVRNVNK</sequence>
<keyword evidence="1 7" id="KW-1003">Cell membrane</keyword>
<keyword evidence="6 7" id="KW-0131">Cell cycle</keyword>
<feature type="coiled-coil region" evidence="9">
    <location>
        <begin position="65"/>
        <end position="92"/>
    </location>
</feature>
<dbReference type="GO" id="GO:0043093">
    <property type="term" value="P:FtsZ-dependent cytokinesis"/>
    <property type="evidence" value="ECO:0007669"/>
    <property type="project" value="UniProtKB-UniRule"/>
</dbReference>
<dbReference type="GO" id="GO:0032153">
    <property type="term" value="C:cell division site"/>
    <property type="evidence" value="ECO:0007669"/>
    <property type="project" value="UniProtKB-UniRule"/>
</dbReference>
<evidence type="ECO:0000256" key="4">
    <source>
        <dbReference type="ARBA" id="ARBA00022989"/>
    </source>
</evidence>
<dbReference type="RefSeq" id="WP_034539859.1">
    <property type="nucleotide sequence ID" value="NZ_CABFNH010000012.1"/>
</dbReference>
<evidence type="ECO:0000256" key="2">
    <source>
        <dbReference type="ARBA" id="ARBA00022618"/>
    </source>
</evidence>
<keyword evidence="5 7" id="KW-0472">Membrane</keyword>
<dbReference type="Proteomes" id="UP000365705">
    <property type="component" value="Unassembled WGS sequence"/>
</dbReference>
<name>A0A099YC82_LIMMU</name>
<feature type="region of interest" description="Disordered" evidence="10">
    <location>
        <begin position="1"/>
        <end position="32"/>
    </location>
</feature>
<dbReference type="InterPro" id="IPR011922">
    <property type="entry name" value="Cell_div_FtsL"/>
</dbReference>
<dbReference type="EMBL" id="CABFNH010000012">
    <property type="protein sequence ID" value="VTZ90104.1"/>
    <property type="molecule type" value="Genomic_DNA"/>
</dbReference>
<evidence type="ECO:0000313" key="13">
    <source>
        <dbReference type="Proteomes" id="UP000030001"/>
    </source>
</evidence>
<dbReference type="NCBIfam" id="TIGR02209">
    <property type="entry name" value="ftsL_broad"/>
    <property type="match status" value="1"/>
</dbReference>
<dbReference type="Proteomes" id="UP000030001">
    <property type="component" value="Unassembled WGS sequence"/>
</dbReference>
<dbReference type="EMBL" id="JROC01000029">
    <property type="protein sequence ID" value="KGL67021.1"/>
    <property type="molecule type" value="Genomic_DNA"/>
</dbReference>
<proteinExistence type="inferred from homology"/>
<comment type="subcellular location">
    <subcellularLocation>
        <location evidence="7">Cell membrane</location>
        <topology evidence="7">Single-pass type II membrane protein</topology>
    </subcellularLocation>
    <text evidence="7">Localizes to the division septum where it forms a ring structure.</text>
</comment>
<accession>A0A099YC82</accession>
<dbReference type="HAMAP" id="MF_00910">
    <property type="entry name" value="FtsL"/>
    <property type="match status" value="1"/>
</dbReference>
<keyword evidence="9" id="KW-0175">Coiled coil</keyword>
<evidence type="ECO:0000313" key="11">
    <source>
        <dbReference type="EMBL" id="KGL67021.1"/>
    </source>
</evidence>
<evidence type="ECO:0000313" key="12">
    <source>
        <dbReference type="EMBL" id="VTZ90104.1"/>
    </source>
</evidence>
<keyword evidence="4 7" id="KW-1133">Transmembrane helix</keyword>